<dbReference type="PANTHER" id="PTHR21301:SF11">
    <property type="entry name" value="GIY-YIG DOMAIN-CONTAINING PROTEIN"/>
    <property type="match status" value="1"/>
</dbReference>
<dbReference type="Proteomes" id="UP000225706">
    <property type="component" value="Unassembled WGS sequence"/>
</dbReference>
<reference evidence="4" key="1">
    <citation type="journal article" date="2017" name="bioRxiv">
        <title>Comparative analysis of the genomes of Stylophora pistillata and Acropora digitifera provides evidence for extensive differences between species of corals.</title>
        <authorList>
            <person name="Voolstra C.R."/>
            <person name="Li Y."/>
            <person name="Liew Y.J."/>
            <person name="Baumgarten S."/>
            <person name="Zoccola D."/>
            <person name="Flot J.-F."/>
            <person name="Tambutte S."/>
            <person name="Allemand D."/>
            <person name="Aranda M."/>
        </authorList>
    </citation>
    <scope>NUCLEOTIDE SEQUENCE [LARGE SCALE GENOMIC DNA]</scope>
</reference>
<dbReference type="EMBL" id="LSMT01000935">
    <property type="protein sequence ID" value="PFX13603.1"/>
    <property type="molecule type" value="Genomic_DNA"/>
</dbReference>
<dbReference type="PROSITE" id="PS50164">
    <property type="entry name" value="GIY_YIG"/>
    <property type="match status" value="1"/>
</dbReference>
<evidence type="ECO:0000313" key="3">
    <source>
        <dbReference type="EMBL" id="PFX13603.1"/>
    </source>
</evidence>
<evidence type="ECO:0000256" key="1">
    <source>
        <dbReference type="SAM" id="MobiDB-lite"/>
    </source>
</evidence>
<protein>
    <recommendedName>
        <fullName evidence="2">GIY-YIG domain-containing protein</fullName>
    </recommendedName>
</protein>
<feature type="compositionally biased region" description="Low complexity" evidence="1">
    <location>
        <begin position="236"/>
        <end position="251"/>
    </location>
</feature>
<dbReference type="InterPro" id="IPR000305">
    <property type="entry name" value="GIY-YIG_endonuc"/>
</dbReference>
<keyword evidence="4" id="KW-1185">Reference proteome</keyword>
<dbReference type="Gene3D" id="3.40.1440.10">
    <property type="entry name" value="GIY-YIG endonuclease"/>
    <property type="match status" value="1"/>
</dbReference>
<dbReference type="CDD" id="cd10442">
    <property type="entry name" value="GIY-YIG_PLEs"/>
    <property type="match status" value="1"/>
</dbReference>
<accession>A0A2B4R9W9</accession>
<organism evidence="3 4">
    <name type="scientific">Stylophora pistillata</name>
    <name type="common">Smooth cauliflower coral</name>
    <dbReference type="NCBI Taxonomy" id="50429"/>
    <lineage>
        <taxon>Eukaryota</taxon>
        <taxon>Metazoa</taxon>
        <taxon>Cnidaria</taxon>
        <taxon>Anthozoa</taxon>
        <taxon>Hexacorallia</taxon>
        <taxon>Scleractinia</taxon>
        <taxon>Astrocoeniina</taxon>
        <taxon>Pocilloporidae</taxon>
        <taxon>Stylophora</taxon>
    </lineage>
</organism>
<comment type="caution">
    <text evidence="3">The sequence shown here is derived from an EMBL/GenBank/DDBJ whole genome shotgun (WGS) entry which is preliminary data.</text>
</comment>
<name>A0A2B4R9W9_STYPI</name>
<gene>
    <name evidence="3" type="ORF">AWC38_SpisGene22297</name>
</gene>
<proteinExistence type="predicted"/>
<evidence type="ECO:0000259" key="2">
    <source>
        <dbReference type="PROSITE" id="PS50164"/>
    </source>
</evidence>
<dbReference type="InterPro" id="IPR035901">
    <property type="entry name" value="GIY-YIG_endonuc_sf"/>
</dbReference>
<evidence type="ECO:0000313" key="4">
    <source>
        <dbReference type="Proteomes" id="UP000225706"/>
    </source>
</evidence>
<feature type="region of interest" description="Disordered" evidence="1">
    <location>
        <begin position="229"/>
        <end position="251"/>
    </location>
</feature>
<dbReference type="AlphaFoldDB" id="A0A2B4R9W9"/>
<feature type="domain" description="GIY-YIG" evidence="2">
    <location>
        <begin position="300"/>
        <end position="389"/>
    </location>
</feature>
<sequence>MVPKYKELLIGSFEGIEAIQGNHVAVDAHFWEALETLFIDAVSHPDEAKKFLQANYNTKGCSCGEAVAVSFAKALQFSNLKLTSAALTHSIRTKAVGCTGKNMRSDGSSSTCVHISKWKIPQRLLDILDKNGANDETLLDQNKAVQEMGETDESEVEILEEASSFAGTATETLLNKSEAVQEKEEISVSNKAAEAKFVRPKEKRRKNSLSDENKYLHRVFTKNNYNNDFIRRNTHRPTTTTETNDTATPTTTATIPYIKGMSENISRILLPFNIRVAHKPITTLRQLLTNVKDKDEPRNRQGTIYKINCSDCQASYIGETGRNLTTRLTEHRRATRKGDVSNHIAEHHRLTNHNIDWDSAQCLTYSTDYFQRLTLESWFTNLEQTPLNRCQQLPAPYKRLIHDINITNDRKRTT</sequence>
<dbReference type="PANTHER" id="PTHR21301">
    <property type="entry name" value="REVERSE TRANSCRIPTASE"/>
    <property type="match status" value="1"/>
</dbReference>